<keyword evidence="2" id="KW-0328">Glycosyltransferase</keyword>
<dbReference type="Proteomes" id="UP001257234">
    <property type="component" value="Unassembled WGS sequence"/>
</dbReference>
<dbReference type="Pfam" id="PF00534">
    <property type="entry name" value="Glycos_transf_1"/>
    <property type="match status" value="1"/>
</dbReference>
<keyword evidence="2" id="KW-0808">Transferase</keyword>
<dbReference type="InterPro" id="IPR001296">
    <property type="entry name" value="Glyco_trans_1"/>
</dbReference>
<dbReference type="PANTHER" id="PTHR12526:SF630">
    <property type="entry name" value="GLYCOSYLTRANSFERASE"/>
    <property type="match status" value="1"/>
</dbReference>
<dbReference type="EMBL" id="JAVJIU010000001">
    <property type="protein sequence ID" value="MDR5589702.1"/>
    <property type="molecule type" value="Genomic_DNA"/>
</dbReference>
<dbReference type="RefSeq" id="WP_309560577.1">
    <property type="nucleotide sequence ID" value="NZ_JAVJIU010000001.1"/>
</dbReference>
<gene>
    <name evidence="2" type="ORF">RE431_03565</name>
</gene>
<evidence type="ECO:0000313" key="2">
    <source>
        <dbReference type="EMBL" id="MDR5589702.1"/>
    </source>
</evidence>
<dbReference type="SUPFAM" id="SSF53756">
    <property type="entry name" value="UDP-Glycosyltransferase/glycogen phosphorylase"/>
    <property type="match status" value="1"/>
</dbReference>
<dbReference type="Gene3D" id="3.40.50.2000">
    <property type="entry name" value="Glycogen Phosphorylase B"/>
    <property type="match status" value="2"/>
</dbReference>
<reference evidence="3" key="1">
    <citation type="submission" date="2023-07" db="EMBL/GenBank/DDBJ databases">
        <title>Christiangramia sp. SM2212., a novel bacterium of the family Flavobacteriaceae isolated from the sea sediment.</title>
        <authorList>
            <person name="Wang J."/>
            <person name="Zhang X."/>
        </authorList>
    </citation>
    <scope>NUCLEOTIDE SEQUENCE [LARGE SCALE GENOMIC DNA]</scope>
    <source>
        <strain evidence="3">SM2212</strain>
    </source>
</reference>
<sequence>MNFKNKNILLIIHHGALGGAERQGLGLSKILVEDYNCEVDLLLTFSDKLDKDFETYSKECQIRKVHYFGPAYLNLPKKFELRNFKRLKWSLGYLWKLRKELNKYQYDIIIPFLNTPSKISFYLYKILPSVKITFWHQLGLDKWSRDIFEEIAAKHIPCVIANSPTGLELFSQQYRINKKYVLPQYVSLNYERGNRERILSNFQISEKKILIGMIAQYRYDKYHELLLKAFERINFNQYDVHLIFLGNKDISATSRKKFEELNKIIKKSSCNNRVSLLTNKKVQDVLNILDIGVLVSKIEGMPNAVMEYMLYGLPVVASNHPGCRQLVEDDINGFLVNNDEEDLFLALMKLIENKSLRLSMSRNNQSKIKQFDGKKYIHDLEMILTEVCSAKH</sequence>
<dbReference type="PANTHER" id="PTHR12526">
    <property type="entry name" value="GLYCOSYLTRANSFERASE"/>
    <property type="match status" value="1"/>
</dbReference>
<feature type="domain" description="Glycosyl transferase family 1" evidence="1">
    <location>
        <begin position="195"/>
        <end position="365"/>
    </location>
</feature>
<dbReference type="GO" id="GO:0016757">
    <property type="term" value="F:glycosyltransferase activity"/>
    <property type="evidence" value="ECO:0007669"/>
    <property type="project" value="UniProtKB-KW"/>
</dbReference>
<proteinExistence type="predicted"/>
<name>A0ABU1EMT7_9FLAO</name>
<dbReference type="EC" id="2.4.-.-" evidence="2"/>
<comment type="caution">
    <text evidence="2">The sequence shown here is derived from an EMBL/GenBank/DDBJ whole genome shotgun (WGS) entry which is preliminary data.</text>
</comment>
<evidence type="ECO:0000313" key="3">
    <source>
        <dbReference type="Proteomes" id="UP001257234"/>
    </source>
</evidence>
<protein>
    <submittedName>
        <fullName evidence="2">Glycosyltransferase</fullName>
        <ecNumber evidence="2">2.4.-.-</ecNumber>
    </submittedName>
</protein>
<organism evidence="2 3">
    <name type="scientific">Christiangramia sediminicola</name>
    <dbReference type="NCBI Taxonomy" id="3073267"/>
    <lineage>
        <taxon>Bacteria</taxon>
        <taxon>Pseudomonadati</taxon>
        <taxon>Bacteroidota</taxon>
        <taxon>Flavobacteriia</taxon>
        <taxon>Flavobacteriales</taxon>
        <taxon>Flavobacteriaceae</taxon>
        <taxon>Christiangramia</taxon>
    </lineage>
</organism>
<keyword evidence="3" id="KW-1185">Reference proteome</keyword>
<accession>A0ABU1EMT7</accession>
<evidence type="ECO:0000259" key="1">
    <source>
        <dbReference type="Pfam" id="PF00534"/>
    </source>
</evidence>